<dbReference type="InterPro" id="IPR036179">
    <property type="entry name" value="Ig-like_dom_sf"/>
</dbReference>
<evidence type="ECO:0000256" key="10">
    <source>
        <dbReference type="ARBA" id="ARBA00023136"/>
    </source>
</evidence>
<dbReference type="InterPro" id="IPR013783">
    <property type="entry name" value="Ig-like_fold"/>
</dbReference>
<reference evidence="19" key="1">
    <citation type="journal article" date="2013" name="Science">
        <title>Comparative analysis of bat genomes provides insight into the evolution of flight and immunity.</title>
        <authorList>
            <person name="Zhang G."/>
            <person name="Cowled C."/>
            <person name="Shi Z."/>
            <person name="Huang Z."/>
            <person name="Bishop-Lilly K.A."/>
            <person name="Fang X."/>
            <person name="Wynne J.W."/>
            <person name="Xiong Z."/>
            <person name="Baker M.L."/>
            <person name="Zhao W."/>
            <person name="Tachedjian M."/>
            <person name="Zhu Y."/>
            <person name="Zhou P."/>
            <person name="Jiang X."/>
            <person name="Ng J."/>
            <person name="Yang L."/>
            <person name="Wu L."/>
            <person name="Xiao J."/>
            <person name="Feng Y."/>
            <person name="Chen Y."/>
            <person name="Sun X."/>
            <person name="Zhang Y."/>
            <person name="Marsh G.A."/>
            <person name="Crameri G."/>
            <person name="Broder C.C."/>
            <person name="Frey K.G."/>
            <person name="Wang L.F."/>
            <person name="Wang J."/>
        </authorList>
    </citation>
    <scope>NUCLEOTIDE SEQUENCE [LARGE SCALE GENOMIC DNA]</scope>
</reference>
<comment type="function">
    <text evidence="15">Antigen-presenting protein that binds self and non-self lipid and glycolipid antigens and presents them to T-cell receptors on natural killer T-cells.</text>
</comment>
<evidence type="ECO:0000256" key="2">
    <source>
        <dbReference type="ARBA" id="ARBA00004608"/>
    </source>
</evidence>
<organism evidence="18 19">
    <name type="scientific">Pteropus alecto</name>
    <name type="common">Black flying fox</name>
    <dbReference type="NCBI Taxonomy" id="9402"/>
    <lineage>
        <taxon>Eukaryota</taxon>
        <taxon>Metazoa</taxon>
        <taxon>Chordata</taxon>
        <taxon>Craniata</taxon>
        <taxon>Vertebrata</taxon>
        <taxon>Euteleostomi</taxon>
        <taxon>Mammalia</taxon>
        <taxon>Eutheria</taxon>
        <taxon>Laurasiatheria</taxon>
        <taxon>Chiroptera</taxon>
        <taxon>Yinpterochiroptera</taxon>
        <taxon>Pteropodoidea</taxon>
        <taxon>Pteropodidae</taxon>
        <taxon>Pteropodinae</taxon>
        <taxon>Pteropus</taxon>
    </lineage>
</organism>
<dbReference type="Gene3D" id="3.30.500.10">
    <property type="entry name" value="MHC class I-like antigen recognition-like"/>
    <property type="match status" value="1"/>
</dbReference>
<dbReference type="GO" id="GO:0009897">
    <property type="term" value="C:external side of plasma membrane"/>
    <property type="evidence" value="ECO:0007669"/>
    <property type="project" value="TreeGrafter"/>
</dbReference>
<comment type="subunit">
    <text evidence="16">Heterodimer with B2M (beta-2-microglobulin). Interacts with saposin C.</text>
</comment>
<name>L5KKA2_PTEAL</name>
<evidence type="ECO:0000256" key="1">
    <source>
        <dbReference type="ARBA" id="ARBA00004251"/>
    </source>
</evidence>
<dbReference type="InterPro" id="IPR037055">
    <property type="entry name" value="MHC_I-like_Ag-recog_sf"/>
</dbReference>
<dbReference type="eggNOG" id="ENOG502SJH6">
    <property type="taxonomic scope" value="Eukaryota"/>
</dbReference>
<keyword evidence="11" id="KW-1015">Disulfide bond</keyword>
<dbReference type="Proteomes" id="UP000010552">
    <property type="component" value="Unassembled WGS sequence"/>
</dbReference>
<dbReference type="GO" id="GO:0030883">
    <property type="term" value="F:endogenous lipid antigen binding"/>
    <property type="evidence" value="ECO:0007669"/>
    <property type="project" value="TreeGrafter"/>
</dbReference>
<dbReference type="InterPro" id="IPR011162">
    <property type="entry name" value="MHC_I/II-like_Ag-recog"/>
</dbReference>
<dbReference type="PANTHER" id="PTHR16675:SF130">
    <property type="entry name" value="T-CELL SURFACE GLYCOPROTEIN CD1B"/>
    <property type="match status" value="1"/>
</dbReference>
<dbReference type="SUPFAM" id="SSF54452">
    <property type="entry name" value="MHC antigen-recognition domain"/>
    <property type="match status" value="1"/>
</dbReference>
<keyword evidence="7" id="KW-0391">Immunity</keyword>
<evidence type="ECO:0000256" key="8">
    <source>
        <dbReference type="ARBA" id="ARBA00022989"/>
    </source>
</evidence>
<dbReference type="SUPFAM" id="SSF48726">
    <property type="entry name" value="Immunoglobulin"/>
    <property type="match status" value="1"/>
</dbReference>
<protein>
    <submittedName>
        <fullName evidence="18">T-cell surface glycoprotein CD1b</fullName>
    </submittedName>
</protein>
<evidence type="ECO:0000256" key="15">
    <source>
        <dbReference type="ARBA" id="ARBA00037203"/>
    </source>
</evidence>
<keyword evidence="12" id="KW-0325">Glycoprotein</keyword>
<evidence type="ECO:0000256" key="7">
    <source>
        <dbReference type="ARBA" id="ARBA00022859"/>
    </source>
</evidence>
<dbReference type="Pfam" id="PF07654">
    <property type="entry name" value="C1-set"/>
    <property type="match status" value="1"/>
</dbReference>
<evidence type="ECO:0000256" key="5">
    <source>
        <dbReference type="ARBA" id="ARBA00022692"/>
    </source>
</evidence>
<proteinExistence type="predicted"/>
<accession>L5KKA2</accession>
<dbReference type="EMBL" id="KB030669">
    <property type="protein sequence ID" value="ELK11777.1"/>
    <property type="molecule type" value="Genomic_DNA"/>
</dbReference>
<evidence type="ECO:0000256" key="14">
    <source>
        <dbReference type="ARBA" id="ARBA00023319"/>
    </source>
</evidence>
<dbReference type="GO" id="GO:0048006">
    <property type="term" value="P:antigen processing and presentation, endogenous lipid antigen via MHC class Ib"/>
    <property type="evidence" value="ECO:0007669"/>
    <property type="project" value="TreeGrafter"/>
</dbReference>
<dbReference type="GO" id="GO:0005765">
    <property type="term" value="C:lysosomal membrane"/>
    <property type="evidence" value="ECO:0007669"/>
    <property type="project" value="UniProtKB-SubCell"/>
</dbReference>
<keyword evidence="8" id="KW-1133">Transmembrane helix</keyword>
<dbReference type="GO" id="GO:0030884">
    <property type="term" value="F:exogenous lipid antigen binding"/>
    <property type="evidence" value="ECO:0007669"/>
    <property type="project" value="TreeGrafter"/>
</dbReference>
<keyword evidence="4" id="KW-1003">Cell membrane</keyword>
<evidence type="ECO:0000256" key="16">
    <source>
        <dbReference type="ARBA" id="ARBA00038793"/>
    </source>
</evidence>
<dbReference type="GO" id="GO:0001916">
    <property type="term" value="P:positive regulation of T cell mediated cytotoxicity"/>
    <property type="evidence" value="ECO:0007669"/>
    <property type="project" value="TreeGrafter"/>
</dbReference>
<keyword evidence="10" id="KW-0472">Membrane</keyword>
<dbReference type="CDD" id="cd21029">
    <property type="entry name" value="IgC1_CD1"/>
    <property type="match status" value="1"/>
</dbReference>
<keyword evidence="9" id="KW-1064">Adaptive immunity</keyword>
<dbReference type="STRING" id="9402.L5KKA2"/>
<dbReference type="Gene3D" id="2.60.40.10">
    <property type="entry name" value="Immunoglobulins"/>
    <property type="match status" value="1"/>
</dbReference>
<dbReference type="GO" id="GO:0048007">
    <property type="term" value="P:antigen processing and presentation, exogenous lipid antigen via MHC class Ib"/>
    <property type="evidence" value="ECO:0007669"/>
    <property type="project" value="TreeGrafter"/>
</dbReference>
<sequence length="362" mass="40424">MFLTIEQHFSEQKCTPHNKVDACHFILMSASCTFLQLDISPTKPSLLDQLSTDTPQWQKVGQGEDARLPAFQGPTSFHVIQISSFANSTWAQNQGSGWLDDLQIHGWDSDSGTAIFLKPWSKGNFSDEEVTELVELFRVYLIGFIRVIQDHVSEFQMKYPFEIQGIAGCELHSGEATVSFLRGALGGLDFLSLKNNSCVPAPEGGSRAQRFCTLIVQYQGFCDIVEKLLLETCPRYLLGVLNAGKAELQRQVKPEAWLSSGPSPGPGRLLLVCHVSGFYPKPAWVMWMRDEREQPGTQQGDILPNADETWYLRVTLDVVAGEAAGLNCRVKHSSLGGQDIILYWGEKELGASCKWERMILRH</sequence>
<dbReference type="GO" id="GO:0005615">
    <property type="term" value="C:extracellular space"/>
    <property type="evidence" value="ECO:0007669"/>
    <property type="project" value="TreeGrafter"/>
</dbReference>
<dbReference type="FunFam" id="3.30.500.10:FF:000002">
    <property type="entry name" value="Antigen-presenting glycoprotein CD1d1"/>
    <property type="match status" value="1"/>
</dbReference>
<dbReference type="PANTHER" id="PTHR16675">
    <property type="entry name" value="MHC CLASS I-RELATED"/>
    <property type="match status" value="1"/>
</dbReference>
<dbReference type="InterPro" id="IPR011161">
    <property type="entry name" value="MHC_I-like_Ag-recog"/>
</dbReference>
<keyword evidence="13" id="KW-0458">Lysosome</keyword>
<dbReference type="GO" id="GO:0010008">
    <property type="term" value="C:endosome membrane"/>
    <property type="evidence" value="ECO:0007669"/>
    <property type="project" value="UniProtKB-SubCell"/>
</dbReference>
<dbReference type="GO" id="GO:0002250">
    <property type="term" value="P:adaptive immune response"/>
    <property type="evidence" value="ECO:0007669"/>
    <property type="project" value="UniProtKB-KW"/>
</dbReference>
<evidence type="ECO:0000256" key="13">
    <source>
        <dbReference type="ARBA" id="ARBA00023228"/>
    </source>
</evidence>
<gene>
    <name evidence="18" type="ORF">PAL_GLEAN10000521</name>
</gene>
<dbReference type="InterPro" id="IPR050208">
    <property type="entry name" value="MHC_class-I_related"/>
</dbReference>
<evidence type="ECO:0000256" key="12">
    <source>
        <dbReference type="ARBA" id="ARBA00023180"/>
    </source>
</evidence>
<dbReference type="PROSITE" id="PS50835">
    <property type="entry name" value="IG_LIKE"/>
    <property type="match status" value="1"/>
</dbReference>
<dbReference type="InterPro" id="IPR007110">
    <property type="entry name" value="Ig-like_dom"/>
</dbReference>
<dbReference type="InterPro" id="IPR003597">
    <property type="entry name" value="Ig_C1-set"/>
</dbReference>
<dbReference type="FunCoup" id="L5KKA2">
    <property type="interactions" value="135"/>
</dbReference>
<evidence type="ECO:0000256" key="11">
    <source>
        <dbReference type="ARBA" id="ARBA00023157"/>
    </source>
</evidence>
<dbReference type="AlphaFoldDB" id="L5KKA2"/>
<keyword evidence="6" id="KW-0967">Endosome</keyword>
<dbReference type="GO" id="GO:0071723">
    <property type="term" value="F:lipopeptide binding"/>
    <property type="evidence" value="ECO:0007669"/>
    <property type="project" value="TreeGrafter"/>
</dbReference>
<comment type="subcellular location">
    <subcellularLocation>
        <location evidence="1">Cell membrane</location>
        <topology evidence="1">Single-pass type I membrane protein</topology>
    </subcellularLocation>
    <subcellularLocation>
        <location evidence="2">Endosome membrane</location>
    </subcellularLocation>
    <subcellularLocation>
        <location evidence="3">Lysosome membrane</location>
    </subcellularLocation>
</comment>
<evidence type="ECO:0000256" key="9">
    <source>
        <dbReference type="ARBA" id="ARBA00023130"/>
    </source>
</evidence>
<evidence type="ECO:0000256" key="3">
    <source>
        <dbReference type="ARBA" id="ARBA00004656"/>
    </source>
</evidence>
<keyword evidence="14" id="KW-0393">Immunoglobulin domain</keyword>
<feature type="domain" description="Ig-like" evidence="17">
    <location>
        <begin position="234"/>
        <end position="334"/>
    </location>
</feature>
<keyword evidence="19" id="KW-1185">Reference proteome</keyword>
<dbReference type="SMART" id="SM00407">
    <property type="entry name" value="IGc1"/>
    <property type="match status" value="1"/>
</dbReference>
<evidence type="ECO:0000313" key="18">
    <source>
        <dbReference type="EMBL" id="ELK11777.1"/>
    </source>
</evidence>
<evidence type="ECO:0000256" key="4">
    <source>
        <dbReference type="ARBA" id="ARBA00022475"/>
    </source>
</evidence>
<keyword evidence="5" id="KW-0812">Transmembrane</keyword>
<dbReference type="InParanoid" id="L5KKA2"/>
<dbReference type="Pfam" id="PF16497">
    <property type="entry name" value="MHC_I_3"/>
    <property type="match status" value="1"/>
</dbReference>
<evidence type="ECO:0000256" key="6">
    <source>
        <dbReference type="ARBA" id="ARBA00022753"/>
    </source>
</evidence>
<evidence type="ECO:0000313" key="19">
    <source>
        <dbReference type="Proteomes" id="UP000010552"/>
    </source>
</evidence>
<evidence type="ECO:0000259" key="17">
    <source>
        <dbReference type="PROSITE" id="PS50835"/>
    </source>
</evidence>
<dbReference type="FunFam" id="2.60.40.10:FF:000254">
    <property type="entry name" value="Antigen-presenting glycoprotein CD1d1"/>
    <property type="match status" value="1"/>
</dbReference>